<feature type="domain" description="Glutamine amidotransferase" evidence="1">
    <location>
        <begin position="130"/>
        <end position="237"/>
    </location>
</feature>
<evidence type="ECO:0000259" key="1">
    <source>
        <dbReference type="Pfam" id="PF00117"/>
    </source>
</evidence>
<dbReference type="Gene3D" id="3.40.50.880">
    <property type="match status" value="1"/>
</dbReference>
<dbReference type="AlphaFoldDB" id="D4B3H8"/>
<dbReference type="KEGG" id="abe:ARB_03017"/>
<dbReference type="eggNOG" id="KOG3179">
    <property type="taxonomic scope" value="Eukaryota"/>
</dbReference>
<dbReference type="CDD" id="cd01741">
    <property type="entry name" value="GATase1_1"/>
    <property type="match status" value="1"/>
</dbReference>
<dbReference type="SUPFAM" id="SSF52317">
    <property type="entry name" value="Class I glutamine amidotransferase-like"/>
    <property type="match status" value="1"/>
</dbReference>
<dbReference type="RefSeq" id="XP_003010316.1">
    <property type="nucleotide sequence ID" value="XM_003010270.1"/>
</dbReference>
<name>D4B3H8_ARTBC</name>
<dbReference type="Proteomes" id="UP000008866">
    <property type="component" value="Unassembled WGS sequence"/>
</dbReference>
<dbReference type="Pfam" id="PF00117">
    <property type="entry name" value="GATase"/>
    <property type="match status" value="1"/>
</dbReference>
<sequence>MRRPIRLAVLECDHPLPQTAAKYGGRFGGVFKALLGQSAKTLNRPDIVDPEAGLDISEYDIVGGDEFPALEDIDAVLISGSSACATYSTPFALLFLFFFLLGTSRLTSYCAWLEFDSFDTTTPWINRLVEFTKQVLAQDRVRLIGVCFGHQIIGRALGARVGRSANGWEASVHELTLTDQGKEVFGAEKLNIMEMHRDVVYELPANTVALGHTPKCSIQGMYNPRRFISVQGHPEFNRDIVMEIMQTRKANYPSDVFDEAMKVIDNKQDGVLIGEAFLKFLAEE</sequence>
<evidence type="ECO:0000313" key="2">
    <source>
        <dbReference type="EMBL" id="EFE29676.1"/>
    </source>
</evidence>
<dbReference type="PANTHER" id="PTHR42695">
    <property type="entry name" value="GLUTAMINE AMIDOTRANSFERASE YLR126C-RELATED"/>
    <property type="match status" value="1"/>
</dbReference>
<dbReference type="InterPro" id="IPR017926">
    <property type="entry name" value="GATASE"/>
</dbReference>
<dbReference type="InterPro" id="IPR029062">
    <property type="entry name" value="Class_I_gatase-like"/>
</dbReference>
<comment type="caution">
    <text evidence="2">The sequence shown here is derived from an EMBL/GenBank/DDBJ whole genome shotgun (WGS) entry which is preliminary data.</text>
</comment>
<dbReference type="STRING" id="663331.D4B3H8"/>
<dbReference type="PROSITE" id="PS51273">
    <property type="entry name" value="GATASE_TYPE_1"/>
    <property type="match status" value="1"/>
</dbReference>
<dbReference type="EMBL" id="ABSU01000034">
    <property type="protein sequence ID" value="EFE29676.1"/>
    <property type="molecule type" value="Genomic_DNA"/>
</dbReference>
<dbReference type="PANTHER" id="PTHR42695:SF5">
    <property type="entry name" value="GLUTAMINE AMIDOTRANSFERASE YLR126C-RELATED"/>
    <property type="match status" value="1"/>
</dbReference>
<organism evidence="2 3">
    <name type="scientific">Arthroderma benhamiae (strain ATCC MYA-4681 / CBS 112371)</name>
    <name type="common">Trichophyton mentagrophytes</name>
    <dbReference type="NCBI Taxonomy" id="663331"/>
    <lineage>
        <taxon>Eukaryota</taxon>
        <taxon>Fungi</taxon>
        <taxon>Dikarya</taxon>
        <taxon>Ascomycota</taxon>
        <taxon>Pezizomycotina</taxon>
        <taxon>Eurotiomycetes</taxon>
        <taxon>Eurotiomycetidae</taxon>
        <taxon>Onygenales</taxon>
        <taxon>Arthrodermataceae</taxon>
        <taxon>Trichophyton</taxon>
    </lineage>
</organism>
<reference evidence="3" key="1">
    <citation type="journal article" date="2011" name="Genome Biol.">
        <title>Comparative and functional genomics provide insights into the pathogenicity of dermatophytic fungi.</title>
        <authorList>
            <person name="Burmester A."/>
            <person name="Shelest E."/>
            <person name="Gloeckner G."/>
            <person name="Heddergott C."/>
            <person name="Schindler S."/>
            <person name="Staib P."/>
            <person name="Heidel A."/>
            <person name="Felder M."/>
            <person name="Petzold A."/>
            <person name="Szafranski K."/>
            <person name="Feuermann M."/>
            <person name="Pedruzzi I."/>
            <person name="Priebe S."/>
            <person name="Groth M."/>
            <person name="Winkler R."/>
            <person name="Li W."/>
            <person name="Kniemeyer O."/>
            <person name="Schroeckh V."/>
            <person name="Hertweck C."/>
            <person name="Hube B."/>
            <person name="White T.C."/>
            <person name="Platzer M."/>
            <person name="Guthke R."/>
            <person name="Heitman J."/>
            <person name="Woestemeyer J."/>
            <person name="Zipfel P.F."/>
            <person name="Monod M."/>
            <person name="Brakhage A.A."/>
        </authorList>
    </citation>
    <scope>NUCLEOTIDE SEQUENCE [LARGE SCALE GENOMIC DNA]</scope>
    <source>
        <strain evidence="3">ATCC MYA-4681 / CBS 112371</strain>
    </source>
</reference>
<dbReference type="GO" id="GO:0005634">
    <property type="term" value="C:nucleus"/>
    <property type="evidence" value="ECO:0007669"/>
    <property type="project" value="TreeGrafter"/>
</dbReference>
<gene>
    <name evidence="2" type="ORF">ARB_03017</name>
</gene>
<dbReference type="HOGENOM" id="CLU_054974_0_2_1"/>
<dbReference type="OMA" id="PWIQTLK"/>
<dbReference type="InterPro" id="IPR044992">
    <property type="entry name" value="ChyE-like"/>
</dbReference>
<dbReference type="GO" id="GO:0005829">
    <property type="term" value="C:cytosol"/>
    <property type="evidence" value="ECO:0007669"/>
    <property type="project" value="TreeGrafter"/>
</dbReference>
<dbReference type="GeneID" id="9525586"/>
<evidence type="ECO:0000313" key="3">
    <source>
        <dbReference type="Proteomes" id="UP000008866"/>
    </source>
</evidence>
<accession>D4B3H8</accession>
<protein>
    <recommendedName>
        <fullName evidence="1">Glutamine amidotransferase domain-containing protein</fullName>
    </recommendedName>
</protein>
<keyword evidence="3" id="KW-1185">Reference proteome</keyword>
<proteinExistence type="predicted"/>